<dbReference type="AlphaFoldDB" id="A0A8S3ZF01"/>
<comment type="caution">
    <text evidence="5">The sequence shown here is derived from an EMBL/GenBank/DDBJ whole genome shotgun (WGS) entry which is preliminary data.</text>
</comment>
<dbReference type="Pfam" id="PF02037">
    <property type="entry name" value="SAP"/>
    <property type="match status" value="1"/>
</dbReference>
<evidence type="ECO:0000256" key="2">
    <source>
        <dbReference type="ARBA" id="ARBA00022884"/>
    </source>
</evidence>
<evidence type="ECO:0000313" key="5">
    <source>
        <dbReference type="EMBL" id="CAG5127839.1"/>
    </source>
</evidence>
<dbReference type="PROSITE" id="PS50800">
    <property type="entry name" value="SAP"/>
    <property type="match status" value="1"/>
</dbReference>
<dbReference type="EMBL" id="CAJHNH020002813">
    <property type="protein sequence ID" value="CAG5127839.1"/>
    <property type="molecule type" value="Genomic_DNA"/>
</dbReference>
<gene>
    <name evidence="5" type="ORF">CUNI_LOCUS13397</name>
</gene>
<reference evidence="5" key="1">
    <citation type="submission" date="2021-04" db="EMBL/GenBank/DDBJ databases">
        <authorList>
            <consortium name="Molecular Ecology Group"/>
        </authorList>
    </citation>
    <scope>NUCLEOTIDE SEQUENCE</scope>
</reference>
<dbReference type="GO" id="GO:0005634">
    <property type="term" value="C:nucleus"/>
    <property type="evidence" value="ECO:0007669"/>
    <property type="project" value="UniProtKB-SubCell"/>
</dbReference>
<accession>A0A8S3ZF01</accession>
<evidence type="ECO:0000256" key="1">
    <source>
        <dbReference type="ARBA" id="ARBA00004123"/>
    </source>
</evidence>
<dbReference type="InterPro" id="IPR051738">
    <property type="entry name" value="SAF_Modulators"/>
</dbReference>
<organism evidence="5 6">
    <name type="scientific">Candidula unifasciata</name>
    <dbReference type="NCBI Taxonomy" id="100452"/>
    <lineage>
        <taxon>Eukaryota</taxon>
        <taxon>Metazoa</taxon>
        <taxon>Spiralia</taxon>
        <taxon>Lophotrochozoa</taxon>
        <taxon>Mollusca</taxon>
        <taxon>Gastropoda</taxon>
        <taxon>Heterobranchia</taxon>
        <taxon>Euthyneura</taxon>
        <taxon>Panpulmonata</taxon>
        <taxon>Eupulmonata</taxon>
        <taxon>Stylommatophora</taxon>
        <taxon>Helicina</taxon>
        <taxon>Helicoidea</taxon>
        <taxon>Geomitridae</taxon>
        <taxon>Candidula</taxon>
    </lineage>
</organism>
<keyword evidence="3" id="KW-0539">Nucleus</keyword>
<dbReference type="Proteomes" id="UP000678393">
    <property type="component" value="Unassembled WGS sequence"/>
</dbReference>
<dbReference type="Gene3D" id="1.10.720.30">
    <property type="entry name" value="SAP domain"/>
    <property type="match status" value="1"/>
</dbReference>
<comment type="subcellular location">
    <subcellularLocation>
        <location evidence="1">Nucleus</location>
    </subcellularLocation>
</comment>
<dbReference type="OrthoDB" id="79455at2759"/>
<dbReference type="GO" id="GO:0043565">
    <property type="term" value="F:sequence-specific DNA binding"/>
    <property type="evidence" value="ECO:0007669"/>
    <property type="project" value="TreeGrafter"/>
</dbReference>
<sequence length="72" mass="8012">MASVESRRIVDLRVIDLKNELEKRGIDKTGVKSVLQDRLQKALADEGEDPSTFVFQVVETPKKGSAINKSNL</sequence>
<keyword evidence="6" id="KW-1185">Reference proteome</keyword>
<dbReference type="PANTHER" id="PTHR15683">
    <property type="entry name" value="SCAFFOLD ATTACHMENT FACTOR B-RELATED"/>
    <property type="match status" value="1"/>
</dbReference>
<dbReference type="SUPFAM" id="SSF68906">
    <property type="entry name" value="SAP domain"/>
    <property type="match status" value="1"/>
</dbReference>
<proteinExistence type="predicted"/>
<evidence type="ECO:0000259" key="4">
    <source>
        <dbReference type="PROSITE" id="PS50800"/>
    </source>
</evidence>
<dbReference type="GO" id="GO:0006357">
    <property type="term" value="P:regulation of transcription by RNA polymerase II"/>
    <property type="evidence" value="ECO:0007669"/>
    <property type="project" value="TreeGrafter"/>
</dbReference>
<keyword evidence="2" id="KW-0694">RNA-binding</keyword>
<dbReference type="GO" id="GO:0003723">
    <property type="term" value="F:RNA binding"/>
    <property type="evidence" value="ECO:0007669"/>
    <property type="project" value="UniProtKB-KW"/>
</dbReference>
<dbReference type="InterPro" id="IPR036361">
    <property type="entry name" value="SAP_dom_sf"/>
</dbReference>
<protein>
    <recommendedName>
        <fullName evidence="4">SAP domain-containing protein</fullName>
    </recommendedName>
</protein>
<dbReference type="PANTHER" id="PTHR15683:SF8">
    <property type="entry name" value="SCAFFOLD ATTACHMENT FACTOR B, ISOFORM B"/>
    <property type="match status" value="1"/>
</dbReference>
<name>A0A8S3ZF01_9EUPU</name>
<evidence type="ECO:0000313" key="6">
    <source>
        <dbReference type="Proteomes" id="UP000678393"/>
    </source>
</evidence>
<dbReference type="GO" id="GO:0050684">
    <property type="term" value="P:regulation of mRNA processing"/>
    <property type="evidence" value="ECO:0007669"/>
    <property type="project" value="TreeGrafter"/>
</dbReference>
<evidence type="ECO:0000256" key="3">
    <source>
        <dbReference type="ARBA" id="ARBA00023242"/>
    </source>
</evidence>
<dbReference type="SMART" id="SM00513">
    <property type="entry name" value="SAP"/>
    <property type="match status" value="1"/>
</dbReference>
<feature type="domain" description="SAP" evidence="4">
    <location>
        <begin position="9"/>
        <end position="43"/>
    </location>
</feature>
<dbReference type="InterPro" id="IPR003034">
    <property type="entry name" value="SAP_dom"/>
</dbReference>
<feature type="non-terminal residue" evidence="5">
    <location>
        <position position="1"/>
    </location>
</feature>